<feature type="compositionally biased region" description="Polar residues" evidence="1">
    <location>
        <begin position="56"/>
        <end position="71"/>
    </location>
</feature>
<protein>
    <recommendedName>
        <fullName evidence="4">TonB family protein</fullName>
    </recommendedName>
</protein>
<dbReference type="KEGG" id="dap:Dacet_1104"/>
<evidence type="ECO:0000256" key="1">
    <source>
        <dbReference type="SAM" id="MobiDB-lite"/>
    </source>
</evidence>
<organism evidence="2 3">
    <name type="scientific">Denitrovibrio acetiphilus (strain DSM 12809 / NBRC 114555 / N2460)</name>
    <dbReference type="NCBI Taxonomy" id="522772"/>
    <lineage>
        <taxon>Bacteria</taxon>
        <taxon>Pseudomonadati</taxon>
        <taxon>Deferribacterota</taxon>
        <taxon>Deferribacteres</taxon>
        <taxon>Deferribacterales</taxon>
        <taxon>Geovibrionaceae</taxon>
        <taxon>Denitrovibrio</taxon>
    </lineage>
</organism>
<reference evidence="2 3" key="1">
    <citation type="journal article" date="2010" name="Stand. Genomic Sci.">
        <title>Complete genome sequence of Denitrovibrio acetiphilus type strain (N2460).</title>
        <authorList>
            <person name="Kiss H."/>
            <person name="Lang E."/>
            <person name="Lapidus A."/>
            <person name="Copeland A."/>
            <person name="Nolan M."/>
            <person name="Glavina Del Rio T."/>
            <person name="Chen F."/>
            <person name="Lucas S."/>
            <person name="Tice H."/>
            <person name="Cheng J.F."/>
            <person name="Han C."/>
            <person name="Goodwin L."/>
            <person name="Pitluck S."/>
            <person name="Liolios K."/>
            <person name="Pati A."/>
            <person name="Ivanova N."/>
            <person name="Mavromatis K."/>
            <person name="Chen A."/>
            <person name="Palaniappan K."/>
            <person name="Land M."/>
            <person name="Hauser L."/>
            <person name="Chang Y.J."/>
            <person name="Jeffries C.D."/>
            <person name="Detter J.C."/>
            <person name="Brettin T."/>
            <person name="Spring S."/>
            <person name="Rohde M."/>
            <person name="Goker M."/>
            <person name="Woyke T."/>
            <person name="Bristow J."/>
            <person name="Eisen J.A."/>
            <person name="Markowitz V."/>
            <person name="Hugenholtz P."/>
            <person name="Kyrpides N.C."/>
            <person name="Klenk H.P."/>
        </authorList>
    </citation>
    <scope>NUCLEOTIDE SEQUENCE [LARGE SCALE GENOMIC DNA]</scope>
    <source>
        <strain evidence="3">DSM 12809 / NBRC 114555 / N2460</strain>
    </source>
</reference>
<accession>D4H777</accession>
<dbReference type="AlphaFoldDB" id="D4H777"/>
<dbReference type="STRING" id="522772.Dacet_1104"/>
<dbReference type="SUPFAM" id="SSF74653">
    <property type="entry name" value="TolA/TonB C-terminal domain"/>
    <property type="match status" value="1"/>
</dbReference>
<dbReference type="Proteomes" id="UP000002012">
    <property type="component" value="Chromosome"/>
</dbReference>
<sequence length="238" mass="26417" precursor="true">MLLRFLPALLISMLVHFLILGAVPGFDLILKPRKRIVDVEIITSSIRELPPAPVQKTGSSAVSKNAETNEATAPALTVPDIDIPDIADTKELDVKIPDLNVTRLENTSRLKPDKELLKELKSTSDEFQKANKPGEGIQSDVTGTDASARDFFVIKNLNRNRKLTNTPDKPTFSLTADTSVRLSFKVDREGNTYSITLLNSTDSQIERLAIDFVKKLKFNAVLSEQSESAEIILNFRVR</sequence>
<proteinExistence type="predicted"/>
<dbReference type="HOGENOM" id="CLU_1164365_0_0_0"/>
<dbReference type="RefSeq" id="WP_013010400.1">
    <property type="nucleotide sequence ID" value="NC_013943.1"/>
</dbReference>
<evidence type="ECO:0008006" key="4">
    <source>
        <dbReference type="Google" id="ProtNLM"/>
    </source>
</evidence>
<dbReference type="EMBL" id="CP001968">
    <property type="protein sequence ID" value="ADD67876.1"/>
    <property type="molecule type" value="Genomic_DNA"/>
</dbReference>
<name>D4H777_DENA2</name>
<dbReference type="PaxDb" id="522772-Dacet_1104"/>
<evidence type="ECO:0000313" key="2">
    <source>
        <dbReference type="EMBL" id="ADD67876.1"/>
    </source>
</evidence>
<feature type="region of interest" description="Disordered" evidence="1">
    <location>
        <begin position="53"/>
        <end position="73"/>
    </location>
</feature>
<keyword evidence="3" id="KW-1185">Reference proteome</keyword>
<evidence type="ECO:0000313" key="3">
    <source>
        <dbReference type="Proteomes" id="UP000002012"/>
    </source>
</evidence>
<dbReference type="OrthoDB" id="9816039at2"/>
<dbReference type="eggNOG" id="COG0810">
    <property type="taxonomic scope" value="Bacteria"/>
</dbReference>
<dbReference type="InParanoid" id="D4H777"/>
<gene>
    <name evidence="2" type="ordered locus">Dacet_1104</name>
</gene>